<dbReference type="PROSITE" id="PS50125">
    <property type="entry name" value="GUANYLATE_CYCLASE_2"/>
    <property type="match status" value="1"/>
</dbReference>
<dbReference type="SUPFAM" id="SSF52540">
    <property type="entry name" value="P-loop containing nucleoside triphosphate hydrolases"/>
    <property type="match status" value="1"/>
</dbReference>
<evidence type="ECO:0000313" key="5">
    <source>
        <dbReference type="Proteomes" id="UP000622707"/>
    </source>
</evidence>
<dbReference type="Pfam" id="PF00211">
    <property type="entry name" value="Guanylate_cyc"/>
    <property type="match status" value="1"/>
</dbReference>
<name>A0ABS1JIS4_9BURK</name>
<dbReference type="Gene3D" id="3.30.70.1230">
    <property type="entry name" value="Nucleotide cyclase"/>
    <property type="match status" value="1"/>
</dbReference>
<reference evidence="4 5" key="1">
    <citation type="journal article" date="2017" name="Int. J. Syst. Evol. Microbiol.">
        <title>Ramlibacter alkalitolerans sp. nov., alkali-tolerant bacterium isolated from soil of ginseng.</title>
        <authorList>
            <person name="Lee D.H."/>
            <person name="Cha C.J."/>
        </authorList>
    </citation>
    <scope>NUCLEOTIDE SEQUENCE [LARGE SCALE GENOMIC DNA]</scope>
    <source>
        <strain evidence="4 5">KACC 19305</strain>
    </source>
</reference>
<evidence type="ECO:0000256" key="1">
    <source>
        <dbReference type="ARBA" id="ARBA00022741"/>
    </source>
</evidence>
<dbReference type="CDD" id="cd07302">
    <property type="entry name" value="CHD"/>
    <property type="match status" value="1"/>
</dbReference>
<evidence type="ECO:0000256" key="2">
    <source>
        <dbReference type="ARBA" id="ARBA00022840"/>
    </source>
</evidence>
<dbReference type="Gene3D" id="3.40.50.300">
    <property type="entry name" value="P-loop containing nucleotide triphosphate hydrolases"/>
    <property type="match status" value="1"/>
</dbReference>
<keyword evidence="5" id="KW-1185">Reference proteome</keyword>
<keyword evidence="1" id="KW-0547">Nucleotide-binding</keyword>
<organism evidence="4 5">
    <name type="scientific">Ramlibacter alkalitolerans</name>
    <dbReference type="NCBI Taxonomy" id="2039631"/>
    <lineage>
        <taxon>Bacteria</taxon>
        <taxon>Pseudomonadati</taxon>
        <taxon>Pseudomonadota</taxon>
        <taxon>Betaproteobacteria</taxon>
        <taxon>Burkholderiales</taxon>
        <taxon>Comamonadaceae</taxon>
        <taxon>Ramlibacter</taxon>
    </lineage>
</organism>
<proteinExistence type="predicted"/>
<dbReference type="EMBL" id="JAEQND010000002">
    <property type="protein sequence ID" value="MBL0424106.1"/>
    <property type="molecule type" value="Genomic_DNA"/>
</dbReference>
<dbReference type="InterPro" id="IPR041664">
    <property type="entry name" value="AAA_16"/>
</dbReference>
<gene>
    <name evidence="4" type="ORF">JI746_03215</name>
</gene>
<feature type="domain" description="Guanylate cyclase" evidence="3">
    <location>
        <begin position="1"/>
        <end position="137"/>
    </location>
</feature>
<dbReference type="SMART" id="SM00044">
    <property type="entry name" value="CYCc"/>
    <property type="match status" value="1"/>
</dbReference>
<keyword evidence="2" id="KW-0067">ATP-binding</keyword>
<protein>
    <submittedName>
        <fullName evidence="4">AAA family ATPase</fullName>
    </submittedName>
</protein>
<sequence>MFCDLAGSTLLSQQLDPEDLRLPILRFQRLIAAEVARYDGQVARYMGDGALAYFGYPEAHEDDAARAIHAALAIVEGLARLEPPLFPPRSGPTRAPAVPMRIGIATGLVVVGDRIGDGAAEETAAFGEAPNLAARLQAAAQEGEIVVSDSTHQLAGRRFDYGAPLRLQLKGFQEPVRAWQVLGSNASRSRFDLTCSSLLAPLVGREVELASLAALWRQAAAGQGRIVLLAGDAGLGKSRLALALSEAIGSQAHITLRYQCSPYHVDSALHPFVGPLDGAADLLSPPDDSQLATALTPQQRRQRTLAAMASRLRELASGKPVLMLIEDEHWIDPTSLELVDLLARGIAGMPVLIVLTTRSVAQRDWLRLPHASLLQLTRLSPLQSTELVSHLAGQDLAGNVVDEVVHRSDGNPLFIEELTKAAATGHGAPEVPVTLQDSLMARLDRLGTAKEVAQAGAVIGREFSRGLLAALLPLSPAELEDAMSDLVASAVVQRAPAHFVFRHALLQDAAYASLLRTRRQELHARVAEAIVAVEPERASREPEVLARHYALGGRPLLAARHASSAAMRALERSANVEALRQAQAGAEQLASVDAGPERDRVERDLLLLRGAAHRALSGFASTDAERCFTRALQLCEGLQDLATAIEVRRGLFSTHYARGELALARAHGRYVAEAGEQRAERATRMLGQWMLGCISTWQGNFVDARRELERALSLYVPQEHRARALAAQIDPGVNANAHLSWVLWILGEPERALQASDRAVTSARELQQPFALAMALFFACVTRTGRDEYEAAAPLLAELFAVTAEHRLNFLGSCARVLRGEMLIAGDEGEAGLEQVELALREFEAQQAGLGRPWTMAIAAWACQRLGRRGQGLQFIEAALQAIERHGERHWEAEVWRLQGELLWPQAPARACLGRALEIARRQSALSLERRVLASIALREQGSDGR</sequence>
<dbReference type="Pfam" id="PF13191">
    <property type="entry name" value="AAA_16"/>
    <property type="match status" value="1"/>
</dbReference>
<dbReference type="SUPFAM" id="SSF55073">
    <property type="entry name" value="Nucleotide cyclase"/>
    <property type="match status" value="1"/>
</dbReference>
<dbReference type="InterPro" id="IPR011990">
    <property type="entry name" value="TPR-like_helical_dom_sf"/>
</dbReference>
<dbReference type="PANTHER" id="PTHR16305:SF28">
    <property type="entry name" value="GUANYLATE CYCLASE DOMAIN-CONTAINING PROTEIN"/>
    <property type="match status" value="1"/>
</dbReference>
<evidence type="ECO:0000259" key="3">
    <source>
        <dbReference type="PROSITE" id="PS50125"/>
    </source>
</evidence>
<dbReference type="SUPFAM" id="SSF48452">
    <property type="entry name" value="TPR-like"/>
    <property type="match status" value="2"/>
</dbReference>
<dbReference type="InterPro" id="IPR027417">
    <property type="entry name" value="P-loop_NTPase"/>
</dbReference>
<dbReference type="InterPro" id="IPR001054">
    <property type="entry name" value="A/G_cyclase"/>
</dbReference>
<comment type="caution">
    <text evidence="4">The sequence shown here is derived from an EMBL/GenBank/DDBJ whole genome shotgun (WGS) entry which is preliminary data.</text>
</comment>
<dbReference type="Gene3D" id="1.25.40.10">
    <property type="entry name" value="Tetratricopeptide repeat domain"/>
    <property type="match status" value="1"/>
</dbReference>
<dbReference type="Proteomes" id="UP000622707">
    <property type="component" value="Unassembled WGS sequence"/>
</dbReference>
<accession>A0ABS1JIS4</accession>
<evidence type="ECO:0000313" key="4">
    <source>
        <dbReference type="EMBL" id="MBL0424106.1"/>
    </source>
</evidence>
<dbReference type="InterPro" id="IPR029787">
    <property type="entry name" value="Nucleotide_cyclase"/>
</dbReference>
<dbReference type="PANTHER" id="PTHR16305">
    <property type="entry name" value="TESTICULAR SOLUBLE ADENYLYL CYCLASE"/>
    <property type="match status" value="1"/>
</dbReference>